<dbReference type="Proteomes" id="UP000499080">
    <property type="component" value="Unassembled WGS sequence"/>
</dbReference>
<protein>
    <submittedName>
        <fullName evidence="1">Uncharacterized protein</fullName>
    </submittedName>
</protein>
<name>A0A4Y2RUB0_ARAVE</name>
<accession>A0A4Y2RUB0</accession>
<sequence length="44" mass="5262">MEPNVEDRTIEFVSTGPMCRYARDLPLLMKVLSDYDQRLQWDTK</sequence>
<gene>
    <name evidence="1" type="ORF">AVEN_4256_1</name>
</gene>
<dbReference type="AlphaFoldDB" id="A0A4Y2RUB0"/>
<comment type="caution">
    <text evidence="1">The sequence shown here is derived from an EMBL/GenBank/DDBJ whole genome shotgun (WGS) entry which is preliminary data.</text>
</comment>
<dbReference type="EMBL" id="BGPR01147542">
    <property type="protein sequence ID" value="GBN79311.1"/>
    <property type="molecule type" value="Genomic_DNA"/>
</dbReference>
<keyword evidence="2" id="KW-1185">Reference proteome</keyword>
<dbReference type="OrthoDB" id="6428749at2759"/>
<evidence type="ECO:0000313" key="2">
    <source>
        <dbReference type="Proteomes" id="UP000499080"/>
    </source>
</evidence>
<reference evidence="1 2" key="1">
    <citation type="journal article" date="2019" name="Sci. Rep.">
        <title>Orb-weaving spider Araneus ventricosus genome elucidates the spidroin gene catalogue.</title>
        <authorList>
            <person name="Kono N."/>
            <person name="Nakamura H."/>
            <person name="Ohtoshi R."/>
            <person name="Moran D.A.P."/>
            <person name="Shinohara A."/>
            <person name="Yoshida Y."/>
            <person name="Fujiwara M."/>
            <person name="Mori M."/>
            <person name="Tomita M."/>
            <person name="Arakawa K."/>
        </authorList>
    </citation>
    <scope>NUCLEOTIDE SEQUENCE [LARGE SCALE GENOMIC DNA]</scope>
</reference>
<feature type="non-terminal residue" evidence="1">
    <location>
        <position position="44"/>
    </location>
</feature>
<evidence type="ECO:0000313" key="1">
    <source>
        <dbReference type="EMBL" id="GBN79311.1"/>
    </source>
</evidence>
<organism evidence="1 2">
    <name type="scientific">Araneus ventricosus</name>
    <name type="common">Orbweaver spider</name>
    <name type="synonym">Epeira ventricosa</name>
    <dbReference type="NCBI Taxonomy" id="182803"/>
    <lineage>
        <taxon>Eukaryota</taxon>
        <taxon>Metazoa</taxon>
        <taxon>Ecdysozoa</taxon>
        <taxon>Arthropoda</taxon>
        <taxon>Chelicerata</taxon>
        <taxon>Arachnida</taxon>
        <taxon>Araneae</taxon>
        <taxon>Araneomorphae</taxon>
        <taxon>Entelegynae</taxon>
        <taxon>Araneoidea</taxon>
        <taxon>Araneidae</taxon>
        <taxon>Araneus</taxon>
    </lineage>
</organism>
<proteinExistence type="predicted"/>